<evidence type="ECO:0000313" key="1">
    <source>
        <dbReference type="EMBL" id="CAF4487765.1"/>
    </source>
</evidence>
<accession>A0A8S2XDF4</accession>
<feature type="non-terminal residue" evidence="1">
    <location>
        <position position="1"/>
    </location>
</feature>
<name>A0A8S2XDF4_9BILA</name>
<proteinExistence type="predicted"/>
<evidence type="ECO:0000313" key="2">
    <source>
        <dbReference type="Proteomes" id="UP000682733"/>
    </source>
</evidence>
<sequence length="128" mass="14168">VSPFLVTSQEFKKGMERLCDILEIPPKFNDTTAVLRAVSKIITKKLSKEAMEKEKIKEHGSGVDFSVDKISLGFDTGDAIINEAAKILRLLYIQDLRLLQTKINEAIVAVQSIVADPRTDPKLGVTGR</sequence>
<protein>
    <submittedName>
        <fullName evidence="1">Uncharacterized protein</fullName>
    </submittedName>
</protein>
<comment type="caution">
    <text evidence="1">The sequence shown here is derived from an EMBL/GenBank/DDBJ whole genome shotgun (WGS) entry which is preliminary data.</text>
</comment>
<dbReference type="AlphaFoldDB" id="A0A8S2XDF4"/>
<dbReference type="PANTHER" id="PTHR15924">
    <property type="entry name" value="CLE"/>
    <property type="match status" value="1"/>
</dbReference>
<dbReference type="Pfam" id="PF10036">
    <property type="entry name" value="RLL"/>
    <property type="match status" value="1"/>
</dbReference>
<dbReference type="EMBL" id="CAJOBA010091798">
    <property type="protein sequence ID" value="CAF4487765.1"/>
    <property type="molecule type" value="Genomic_DNA"/>
</dbReference>
<gene>
    <name evidence="1" type="ORF">TMI583_LOCUS47435</name>
</gene>
<dbReference type="InterPro" id="IPR019265">
    <property type="entry name" value="RTRAF"/>
</dbReference>
<reference evidence="1" key="1">
    <citation type="submission" date="2021-02" db="EMBL/GenBank/DDBJ databases">
        <authorList>
            <person name="Nowell W R."/>
        </authorList>
    </citation>
    <scope>NUCLEOTIDE SEQUENCE</scope>
</reference>
<dbReference type="Proteomes" id="UP000682733">
    <property type="component" value="Unassembled WGS sequence"/>
</dbReference>
<organism evidence="1 2">
    <name type="scientific">Didymodactylos carnosus</name>
    <dbReference type="NCBI Taxonomy" id="1234261"/>
    <lineage>
        <taxon>Eukaryota</taxon>
        <taxon>Metazoa</taxon>
        <taxon>Spiralia</taxon>
        <taxon>Gnathifera</taxon>
        <taxon>Rotifera</taxon>
        <taxon>Eurotatoria</taxon>
        <taxon>Bdelloidea</taxon>
        <taxon>Philodinida</taxon>
        <taxon>Philodinidae</taxon>
        <taxon>Didymodactylos</taxon>
    </lineage>
</organism>